<organism evidence="5 6">
    <name type="scientific">Boothiomyces macroporosus</name>
    <dbReference type="NCBI Taxonomy" id="261099"/>
    <lineage>
        <taxon>Eukaryota</taxon>
        <taxon>Fungi</taxon>
        <taxon>Fungi incertae sedis</taxon>
        <taxon>Chytridiomycota</taxon>
        <taxon>Chytridiomycota incertae sedis</taxon>
        <taxon>Chytridiomycetes</taxon>
        <taxon>Rhizophydiales</taxon>
        <taxon>Terramycetaceae</taxon>
        <taxon>Boothiomyces</taxon>
    </lineage>
</organism>
<evidence type="ECO:0000259" key="4">
    <source>
        <dbReference type="PROSITE" id="PS51299"/>
    </source>
</evidence>
<dbReference type="GO" id="GO:0030907">
    <property type="term" value="C:MBF transcription complex"/>
    <property type="evidence" value="ECO:0007669"/>
    <property type="project" value="TreeGrafter"/>
</dbReference>
<feature type="region of interest" description="Disordered" evidence="3">
    <location>
        <begin position="337"/>
        <end position="358"/>
    </location>
</feature>
<keyword evidence="6" id="KW-1185">Reference proteome</keyword>
<dbReference type="PANTHER" id="PTHR43828:SF3">
    <property type="entry name" value="CHROMO DOMAIN-CONTAINING PROTEIN"/>
    <property type="match status" value="1"/>
</dbReference>
<evidence type="ECO:0000256" key="3">
    <source>
        <dbReference type="SAM" id="MobiDB-lite"/>
    </source>
</evidence>
<feature type="region of interest" description="Disordered" evidence="3">
    <location>
        <begin position="133"/>
        <end position="156"/>
    </location>
</feature>
<proteinExistence type="predicted"/>
<gene>
    <name evidence="5" type="primary">SWI6_3</name>
    <name evidence="5" type="ORF">HK103_003507</name>
</gene>
<dbReference type="SMART" id="SM01252">
    <property type="entry name" value="KilA-N"/>
    <property type="match status" value="1"/>
</dbReference>
<accession>A0AAD5UKP6</accession>
<keyword evidence="1" id="KW-0677">Repeat</keyword>
<dbReference type="Pfam" id="PF04383">
    <property type="entry name" value="KilA-N"/>
    <property type="match status" value="1"/>
</dbReference>
<dbReference type="InterPro" id="IPR003163">
    <property type="entry name" value="Tscrpt_reg_HTH_APSES-type"/>
</dbReference>
<dbReference type="InterPro" id="IPR051642">
    <property type="entry name" value="SWI6-like"/>
</dbReference>
<feature type="compositionally biased region" description="Polar residues" evidence="3">
    <location>
        <begin position="346"/>
        <end position="358"/>
    </location>
</feature>
<dbReference type="SUPFAM" id="SSF54616">
    <property type="entry name" value="DNA-binding domain of Mlu1-box binding protein MBP1"/>
    <property type="match status" value="1"/>
</dbReference>
<evidence type="ECO:0000256" key="1">
    <source>
        <dbReference type="ARBA" id="ARBA00022737"/>
    </source>
</evidence>
<dbReference type="PROSITE" id="PS51299">
    <property type="entry name" value="HTH_APSES"/>
    <property type="match status" value="1"/>
</dbReference>
<dbReference type="AlphaFoldDB" id="A0AAD5UKP6"/>
<protein>
    <submittedName>
        <fullName evidence="5">Transcriptional regulator swi6</fullName>
    </submittedName>
</protein>
<keyword evidence="2" id="KW-0040">ANK repeat</keyword>
<feature type="domain" description="HTH APSES-type" evidence="4">
    <location>
        <begin position="5"/>
        <end position="112"/>
    </location>
</feature>
<comment type="caution">
    <text evidence="5">The sequence shown here is derived from an EMBL/GenBank/DDBJ whole genome shotgun (WGS) entry which is preliminary data.</text>
</comment>
<reference evidence="5" key="1">
    <citation type="submission" date="2020-05" db="EMBL/GenBank/DDBJ databases">
        <title>Phylogenomic resolution of chytrid fungi.</title>
        <authorList>
            <person name="Stajich J.E."/>
            <person name="Amses K."/>
            <person name="Simmons R."/>
            <person name="Seto K."/>
            <person name="Myers J."/>
            <person name="Bonds A."/>
            <person name="Quandt C.A."/>
            <person name="Barry K."/>
            <person name="Liu P."/>
            <person name="Grigoriev I."/>
            <person name="Longcore J.E."/>
            <person name="James T.Y."/>
        </authorList>
    </citation>
    <scope>NUCLEOTIDE SEQUENCE</scope>
    <source>
        <strain evidence="5">PLAUS21</strain>
    </source>
</reference>
<dbReference type="Proteomes" id="UP001210925">
    <property type="component" value="Unassembled WGS sequence"/>
</dbReference>
<dbReference type="InterPro" id="IPR036887">
    <property type="entry name" value="HTH_APSES_sf"/>
</dbReference>
<dbReference type="PANTHER" id="PTHR43828">
    <property type="entry name" value="ASPARAGINASE"/>
    <property type="match status" value="1"/>
</dbReference>
<name>A0AAD5UKP6_9FUNG</name>
<dbReference type="Gene3D" id="3.10.260.10">
    <property type="entry name" value="Transcription regulator HTH, APSES-type DNA-binding domain"/>
    <property type="match status" value="1"/>
</dbReference>
<dbReference type="GO" id="GO:0003677">
    <property type="term" value="F:DNA binding"/>
    <property type="evidence" value="ECO:0007669"/>
    <property type="project" value="InterPro"/>
</dbReference>
<dbReference type="GO" id="GO:0033309">
    <property type="term" value="C:SBF transcription complex"/>
    <property type="evidence" value="ECO:0007669"/>
    <property type="project" value="TreeGrafter"/>
</dbReference>
<sequence>MATQVYSAIYSQTPVYEITVDGILFMRRIQDGYINATQLLKIAGLPKSQRIRILENELTAGEHFKVRGGYSKFQGTWVPLDIGRELSERFGVADSLKPILYMDENTKSEVKPGTSAKYLQFILDGACNKMGTLDGPNKNKKRTLDTDASVPKKRTKVQETKRFTDVPPPSAISSMYRDPLDPNFTDTRCISESGESQLSNFLRMSANTLSPTLQPLTTNNRPNSIQLNGLSVNNFSNHLSPSDMNNFPHPRNIVNNYQPLSPTHPLSPYNEYNVMSPNSNYSTLSPTHMIVNNFNNTLSPKQNYGNPISLHNSLANDISNSVQNSTGNTLSSPNAFPGAATLSPRHFSNQGNNPLSPGQNIVSPATTYILSPVMSNEGPVMVLSPVANPLSPNMEQQYTTPKGLFPAMVTNDPSSKQQNSYPTFFFSDPRNRPIHYDPLLDPVIQRKIAKGKVVISPKPKLETTGFQELIDAFESPLEEAGSQQELENLLKSLQDNN</sequence>
<evidence type="ECO:0000256" key="2">
    <source>
        <dbReference type="ARBA" id="ARBA00023043"/>
    </source>
</evidence>
<dbReference type="InterPro" id="IPR018004">
    <property type="entry name" value="KilA/APSES_HTH"/>
</dbReference>
<dbReference type="GO" id="GO:0000981">
    <property type="term" value="F:DNA-binding transcription factor activity, RNA polymerase II-specific"/>
    <property type="evidence" value="ECO:0007669"/>
    <property type="project" value="UniProtKB-ARBA"/>
</dbReference>
<evidence type="ECO:0000313" key="5">
    <source>
        <dbReference type="EMBL" id="KAJ3258547.1"/>
    </source>
</evidence>
<dbReference type="EMBL" id="JADGKB010000026">
    <property type="protein sequence ID" value="KAJ3258547.1"/>
    <property type="molecule type" value="Genomic_DNA"/>
</dbReference>
<evidence type="ECO:0000313" key="6">
    <source>
        <dbReference type="Proteomes" id="UP001210925"/>
    </source>
</evidence>